<organism evidence="2 3">
    <name type="scientific">Potamilus streckersoni</name>
    <dbReference type="NCBI Taxonomy" id="2493646"/>
    <lineage>
        <taxon>Eukaryota</taxon>
        <taxon>Metazoa</taxon>
        <taxon>Spiralia</taxon>
        <taxon>Lophotrochozoa</taxon>
        <taxon>Mollusca</taxon>
        <taxon>Bivalvia</taxon>
        <taxon>Autobranchia</taxon>
        <taxon>Heteroconchia</taxon>
        <taxon>Palaeoheterodonta</taxon>
        <taxon>Unionida</taxon>
        <taxon>Unionoidea</taxon>
        <taxon>Unionidae</taxon>
        <taxon>Ambleminae</taxon>
        <taxon>Lampsilini</taxon>
        <taxon>Potamilus</taxon>
    </lineage>
</organism>
<feature type="region of interest" description="Disordered" evidence="1">
    <location>
        <begin position="216"/>
        <end position="235"/>
    </location>
</feature>
<evidence type="ECO:0000256" key="1">
    <source>
        <dbReference type="SAM" id="MobiDB-lite"/>
    </source>
</evidence>
<proteinExistence type="predicted"/>
<keyword evidence="3" id="KW-1185">Reference proteome</keyword>
<dbReference type="EMBL" id="JAEAOA010001236">
    <property type="protein sequence ID" value="KAK3592262.1"/>
    <property type="molecule type" value="Genomic_DNA"/>
</dbReference>
<gene>
    <name evidence="2" type="ORF">CHS0354_020373</name>
</gene>
<evidence type="ECO:0000313" key="2">
    <source>
        <dbReference type="EMBL" id="KAK3592262.1"/>
    </source>
</evidence>
<evidence type="ECO:0000313" key="3">
    <source>
        <dbReference type="Proteomes" id="UP001195483"/>
    </source>
</evidence>
<protein>
    <submittedName>
        <fullName evidence="2">Uncharacterized protein</fullName>
    </submittedName>
</protein>
<dbReference type="Proteomes" id="UP001195483">
    <property type="component" value="Unassembled WGS sequence"/>
</dbReference>
<feature type="region of interest" description="Disordered" evidence="1">
    <location>
        <begin position="1"/>
        <end position="22"/>
    </location>
</feature>
<sequence>MPKPKKKEFSSLKVKQKKRPSLMKQLSQPFYSSKKKNKFVNGVHPLPNSSANMQKEKELILVVDDNLFVPLRREIEEEKILALTEEDTVEPLIGPHSLKLKLEPLEMYSSVDSGYASPPGQGDFHVIPKGILKKMSPTSLSNQVTDASSISPSVTFSEKIVDYYKEVSSLPFNANSWSDNISFGTKNGSLGLQTERPMSPSGQPMSPIARALSQNARPLSPYETPSSPNKRPMSPNGMAAIDDALDLLDDVIEENGQTCLSTGSTLTAKRKVVKKCVSFGNVTEIQKICCDCDNTFEDLAVVKESASFDSIDELKEENEYSTESKENQEDLSHKYRKVASLDNVISHESLGDTSGLKDKGHLTCEVELKLIEITPLSFDHTSMEHDQQQSVSTVLQSFQIMHVLM</sequence>
<feature type="compositionally biased region" description="Polar residues" evidence="1">
    <location>
        <begin position="216"/>
        <end position="229"/>
    </location>
</feature>
<reference evidence="2" key="3">
    <citation type="submission" date="2023-05" db="EMBL/GenBank/DDBJ databases">
        <authorList>
            <person name="Smith C.H."/>
        </authorList>
    </citation>
    <scope>NUCLEOTIDE SEQUENCE</scope>
    <source>
        <strain evidence="2">CHS0354</strain>
        <tissue evidence="2">Mantle</tissue>
    </source>
</reference>
<reference evidence="2" key="2">
    <citation type="journal article" date="2021" name="Genome Biol. Evol.">
        <title>Developing a high-quality reference genome for a parasitic bivalve with doubly uniparental inheritance (Bivalvia: Unionida).</title>
        <authorList>
            <person name="Smith C.H."/>
        </authorList>
    </citation>
    <scope>NUCLEOTIDE SEQUENCE</scope>
    <source>
        <strain evidence="2">CHS0354</strain>
        <tissue evidence="2">Mantle</tissue>
    </source>
</reference>
<name>A0AAE0VWY1_9BIVA</name>
<accession>A0AAE0VWY1</accession>
<reference evidence="2" key="1">
    <citation type="journal article" date="2021" name="Genome Biol. Evol.">
        <title>A High-Quality Reference Genome for a Parasitic Bivalve with Doubly Uniparental Inheritance (Bivalvia: Unionida).</title>
        <authorList>
            <person name="Smith C.H."/>
        </authorList>
    </citation>
    <scope>NUCLEOTIDE SEQUENCE</scope>
    <source>
        <strain evidence="2">CHS0354</strain>
    </source>
</reference>
<dbReference type="AlphaFoldDB" id="A0AAE0VWY1"/>
<comment type="caution">
    <text evidence="2">The sequence shown here is derived from an EMBL/GenBank/DDBJ whole genome shotgun (WGS) entry which is preliminary data.</text>
</comment>